<dbReference type="CDD" id="cd02020">
    <property type="entry name" value="CMPK"/>
    <property type="match status" value="1"/>
</dbReference>
<keyword evidence="5 8" id="KW-0067">ATP-binding</keyword>
<comment type="caution">
    <text evidence="10">The sequence shown here is derived from an EMBL/GenBank/DDBJ whole genome shotgun (WGS) entry which is preliminary data.</text>
</comment>
<proteinExistence type="inferred from homology"/>
<dbReference type="RefSeq" id="WP_151867248.1">
    <property type="nucleotide sequence ID" value="NZ_WBZB01000069.1"/>
</dbReference>
<dbReference type="InterPro" id="IPR027417">
    <property type="entry name" value="P-loop_NTPase"/>
</dbReference>
<dbReference type="AlphaFoldDB" id="A0A833M6T8"/>
<dbReference type="GO" id="GO:0005524">
    <property type="term" value="F:ATP binding"/>
    <property type="evidence" value="ECO:0007669"/>
    <property type="project" value="UniProtKB-UniRule"/>
</dbReference>
<keyword evidence="8" id="KW-0963">Cytoplasm</keyword>
<evidence type="ECO:0000259" key="9">
    <source>
        <dbReference type="Pfam" id="PF02224"/>
    </source>
</evidence>
<evidence type="ECO:0000256" key="2">
    <source>
        <dbReference type="ARBA" id="ARBA00022679"/>
    </source>
</evidence>
<gene>
    <name evidence="8" type="primary">cmk</name>
    <name evidence="10" type="ORF">F8153_15445</name>
</gene>
<comment type="subcellular location">
    <subcellularLocation>
        <location evidence="8">Cytoplasm</location>
    </subcellularLocation>
</comment>
<dbReference type="Pfam" id="PF02224">
    <property type="entry name" value="Cytidylate_kin"/>
    <property type="match status" value="1"/>
</dbReference>
<dbReference type="GO" id="GO:0006220">
    <property type="term" value="P:pyrimidine nucleotide metabolic process"/>
    <property type="evidence" value="ECO:0007669"/>
    <property type="project" value="UniProtKB-UniRule"/>
</dbReference>
<evidence type="ECO:0000256" key="3">
    <source>
        <dbReference type="ARBA" id="ARBA00022741"/>
    </source>
</evidence>
<evidence type="ECO:0000256" key="6">
    <source>
        <dbReference type="ARBA" id="ARBA00047615"/>
    </source>
</evidence>
<sequence length="219" mass="24988">MEPIKIAIDGPAGAGKSTIAQELAKRLKYTYIDTGAMYRGITYEVIKRGIDINDQTAIIELAKKININFVKGDLYIDDVLIKSEIRSNDVSQRVSYIARIPEIREIMVNAQRKIAINQNVVMDGRDIGTNVLVDAQLKLFLTATVEERSRRRYQELKEKSVITSLKEIEEDIKKRDKMDEERSCAPLVMAKDAIKIDTTEKTIEEIIQQIIYLLGERIN</sequence>
<keyword evidence="3 8" id="KW-0547">Nucleotide-binding</keyword>
<keyword evidence="2 8" id="KW-0808">Transferase</keyword>
<evidence type="ECO:0000256" key="4">
    <source>
        <dbReference type="ARBA" id="ARBA00022777"/>
    </source>
</evidence>
<evidence type="ECO:0000313" key="10">
    <source>
        <dbReference type="EMBL" id="KAB3524949.1"/>
    </source>
</evidence>
<feature type="binding site" evidence="8">
    <location>
        <begin position="10"/>
        <end position="18"/>
    </location>
    <ligand>
        <name>ATP</name>
        <dbReference type="ChEBI" id="CHEBI:30616"/>
    </ligand>
</feature>
<dbReference type="Gene3D" id="3.40.50.300">
    <property type="entry name" value="P-loop containing nucleotide triphosphate hydrolases"/>
    <property type="match status" value="1"/>
</dbReference>
<dbReference type="NCBIfam" id="TIGR00017">
    <property type="entry name" value="cmk"/>
    <property type="match status" value="1"/>
</dbReference>
<evidence type="ECO:0000256" key="1">
    <source>
        <dbReference type="ARBA" id="ARBA00009427"/>
    </source>
</evidence>
<dbReference type="EC" id="2.7.4.25" evidence="8"/>
<keyword evidence="4 8" id="KW-0418">Kinase</keyword>
<evidence type="ECO:0000256" key="8">
    <source>
        <dbReference type="HAMAP-Rule" id="MF_00238"/>
    </source>
</evidence>
<dbReference type="HAMAP" id="MF_00238">
    <property type="entry name" value="Cytidyl_kinase_type1"/>
    <property type="match status" value="1"/>
</dbReference>
<dbReference type="OrthoDB" id="9807434at2"/>
<comment type="similarity">
    <text evidence="1 8">Belongs to the cytidylate kinase family. Type 1 subfamily.</text>
</comment>
<dbReference type="GO" id="GO:0005737">
    <property type="term" value="C:cytoplasm"/>
    <property type="evidence" value="ECO:0007669"/>
    <property type="project" value="UniProtKB-SubCell"/>
</dbReference>
<dbReference type="InterPro" id="IPR003136">
    <property type="entry name" value="Cytidylate_kin"/>
</dbReference>
<comment type="catalytic activity">
    <reaction evidence="6 8">
        <text>dCMP + ATP = dCDP + ADP</text>
        <dbReference type="Rhea" id="RHEA:25094"/>
        <dbReference type="ChEBI" id="CHEBI:30616"/>
        <dbReference type="ChEBI" id="CHEBI:57566"/>
        <dbReference type="ChEBI" id="CHEBI:58593"/>
        <dbReference type="ChEBI" id="CHEBI:456216"/>
        <dbReference type="EC" id="2.7.4.25"/>
    </reaction>
</comment>
<dbReference type="InterPro" id="IPR011994">
    <property type="entry name" value="Cytidylate_kinase_dom"/>
</dbReference>
<accession>A0A833M6T8</accession>
<feature type="domain" description="Cytidylate kinase" evidence="9">
    <location>
        <begin position="6"/>
        <end position="212"/>
    </location>
</feature>
<keyword evidence="11" id="KW-1185">Reference proteome</keyword>
<reference evidence="10 11" key="1">
    <citation type="submission" date="2019-10" db="EMBL/GenBank/DDBJ databases">
        <title>Alkaliphilus serpentinus sp. nov. and Alkaliphilus pronyensis sp. nov., two novel anaerobic alkaliphilic species isolated from the serpentinized-hosted hydrothermal field of the Prony Bay (New Caledonia).</title>
        <authorList>
            <person name="Postec A."/>
        </authorList>
    </citation>
    <scope>NUCLEOTIDE SEQUENCE [LARGE SCALE GENOMIC DNA]</scope>
    <source>
        <strain evidence="10 11">LacT</strain>
    </source>
</reference>
<dbReference type="SUPFAM" id="SSF52540">
    <property type="entry name" value="P-loop containing nucleoside triphosphate hydrolases"/>
    <property type="match status" value="1"/>
</dbReference>
<protein>
    <recommendedName>
        <fullName evidence="8">Cytidylate kinase</fullName>
        <shortName evidence="8">CK</shortName>
        <ecNumber evidence="8">2.7.4.25</ecNumber>
    </recommendedName>
    <alternativeName>
        <fullName evidence="8">Cytidine monophosphate kinase</fullName>
        <shortName evidence="8">CMP kinase</shortName>
    </alternativeName>
</protein>
<dbReference type="Proteomes" id="UP000465601">
    <property type="component" value="Unassembled WGS sequence"/>
</dbReference>
<evidence type="ECO:0000256" key="7">
    <source>
        <dbReference type="ARBA" id="ARBA00048478"/>
    </source>
</evidence>
<evidence type="ECO:0000313" key="11">
    <source>
        <dbReference type="Proteomes" id="UP000465601"/>
    </source>
</evidence>
<dbReference type="EMBL" id="WBZB01000069">
    <property type="protein sequence ID" value="KAB3524949.1"/>
    <property type="molecule type" value="Genomic_DNA"/>
</dbReference>
<dbReference type="GO" id="GO:0036431">
    <property type="term" value="F:dCMP kinase activity"/>
    <property type="evidence" value="ECO:0007669"/>
    <property type="project" value="InterPro"/>
</dbReference>
<evidence type="ECO:0000256" key="5">
    <source>
        <dbReference type="ARBA" id="ARBA00022840"/>
    </source>
</evidence>
<comment type="catalytic activity">
    <reaction evidence="7 8">
        <text>CMP + ATP = CDP + ADP</text>
        <dbReference type="Rhea" id="RHEA:11600"/>
        <dbReference type="ChEBI" id="CHEBI:30616"/>
        <dbReference type="ChEBI" id="CHEBI:58069"/>
        <dbReference type="ChEBI" id="CHEBI:60377"/>
        <dbReference type="ChEBI" id="CHEBI:456216"/>
        <dbReference type="EC" id="2.7.4.25"/>
    </reaction>
</comment>
<organism evidence="10 11">
    <name type="scientific">Alkaliphilus serpentinus</name>
    <dbReference type="NCBI Taxonomy" id="1482731"/>
    <lineage>
        <taxon>Bacteria</taxon>
        <taxon>Bacillati</taxon>
        <taxon>Bacillota</taxon>
        <taxon>Clostridia</taxon>
        <taxon>Peptostreptococcales</taxon>
        <taxon>Natronincolaceae</taxon>
        <taxon>Alkaliphilus</taxon>
    </lineage>
</organism>
<name>A0A833M6T8_9FIRM</name>